<dbReference type="Proteomes" id="UP001485043">
    <property type="component" value="Unassembled WGS sequence"/>
</dbReference>
<evidence type="ECO:0000313" key="2">
    <source>
        <dbReference type="EMBL" id="KAK9864865.1"/>
    </source>
</evidence>
<feature type="compositionally biased region" description="Low complexity" evidence="1">
    <location>
        <begin position="343"/>
        <end position="357"/>
    </location>
</feature>
<reference evidence="2 3" key="1">
    <citation type="journal article" date="2024" name="Nat. Commun.">
        <title>Phylogenomics reveals the evolutionary origins of lichenization in chlorophyte algae.</title>
        <authorList>
            <person name="Puginier C."/>
            <person name="Libourel C."/>
            <person name="Otte J."/>
            <person name="Skaloud P."/>
            <person name="Haon M."/>
            <person name="Grisel S."/>
            <person name="Petersen M."/>
            <person name="Berrin J.G."/>
            <person name="Delaux P.M."/>
            <person name="Dal Grande F."/>
            <person name="Keller J."/>
        </authorList>
    </citation>
    <scope>NUCLEOTIDE SEQUENCE [LARGE SCALE GENOMIC DNA]</scope>
    <source>
        <strain evidence="2 3">SAG 2523</strain>
    </source>
</reference>
<evidence type="ECO:0000313" key="3">
    <source>
        <dbReference type="Proteomes" id="UP001485043"/>
    </source>
</evidence>
<feature type="compositionally biased region" description="Low complexity" evidence="1">
    <location>
        <begin position="21"/>
        <end position="35"/>
    </location>
</feature>
<comment type="caution">
    <text evidence="2">The sequence shown here is derived from an EMBL/GenBank/DDBJ whole genome shotgun (WGS) entry which is preliminary data.</text>
</comment>
<protein>
    <submittedName>
        <fullName evidence="2">Uncharacterized protein</fullName>
    </submittedName>
</protein>
<sequence>MASPQQQQQLGAMLFQMMQGMSAGNATPAPAAMPTPHEEDIPLAARMSPHRSSSHTTGGESPVTPAREPKSSQEPKGKCPVPGPSGITKPSQGRKRASRGCRNKYMCGTCQCHNYPECTHGDAPCRDCVAADGSHMKRDDMTKRVNNPKYVVRTNRTKGPKKSEATPMDATPTPKATPATSHHSQSQGPSSPRTVIDLVGNDQPAAAATAPHPSPANWHDKVKDITASVAAMGTTITTRMAEIQKDIDTAHIKGMIYIFHATRNLHADYTEDEFDMLANELRTKEDVDIFEFLYTQHLLTDTEWTKVLNTNVVSYARNESRSLCEAIMSKISDDDEDAESESGSESGSESESGSQAEECNDAECNDAESPAQD</sequence>
<feature type="region of interest" description="Disordered" evidence="1">
    <location>
        <begin position="139"/>
        <end position="197"/>
    </location>
</feature>
<feature type="compositionally biased region" description="Low complexity" evidence="1">
    <location>
        <begin position="165"/>
        <end position="192"/>
    </location>
</feature>
<proteinExistence type="predicted"/>
<feature type="region of interest" description="Disordered" evidence="1">
    <location>
        <begin position="329"/>
        <end position="373"/>
    </location>
</feature>
<feature type="compositionally biased region" description="Acidic residues" evidence="1">
    <location>
        <begin position="333"/>
        <end position="342"/>
    </location>
</feature>
<name>A0AAW1T5R1_9CHLO</name>
<keyword evidence="3" id="KW-1185">Reference proteome</keyword>
<accession>A0AAW1T5R1</accession>
<dbReference type="EMBL" id="JALJOV010000308">
    <property type="protein sequence ID" value="KAK9864865.1"/>
    <property type="molecule type" value="Genomic_DNA"/>
</dbReference>
<feature type="compositionally biased region" description="Basic and acidic residues" evidence="1">
    <location>
        <begin position="67"/>
        <end position="77"/>
    </location>
</feature>
<organism evidence="2 3">
    <name type="scientific">Apatococcus fuscideae</name>
    <dbReference type="NCBI Taxonomy" id="2026836"/>
    <lineage>
        <taxon>Eukaryota</taxon>
        <taxon>Viridiplantae</taxon>
        <taxon>Chlorophyta</taxon>
        <taxon>core chlorophytes</taxon>
        <taxon>Trebouxiophyceae</taxon>
        <taxon>Chlorellales</taxon>
        <taxon>Chlorellaceae</taxon>
        <taxon>Apatococcus</taxon>
    </lineage>
</organism>
<gene>
    <name evidence="2" type="ORF">WJX84_010055</name>
</gene>
<dbReference type="AlphaFoldDB" id="A0AAW1T5R1"/>
<evidence type="ECO:0000256" key="1">
    <source>
        <dbReference type="SAM" id="MobiDB-lite"/>
    </source>
</evidence>
<feature type="region of interest" description="Disordered" evidence="1">
    <location>
        <begin position="21"/>
        <end position="99"/>
    </location>
</feature>